<gene>
    <name evidence="1" type="ORF">dnl_58450</name>
</gene>
<accession>A0A975BDQ3</accession>
<protein>
    <submittedName>
        <fullName evidence="1">Uncharacterized protein</fullName>
    </submittedName>
</protein>
<name>A0A975BDQ3_9BACT</name>
<reference evidence="1" key="1">
    <citation type="journal article" date="2021" name="Microb. Physiol.">
        <title>Proteogenomic Insights into the Physiology of Marine, Sulfate-Reducing, Filamentous Desulfonema limicola and Desulfonema magnum.</title>
        <authorList>
            <person name="Schnaars V."/>
            <person name="Wohlbrand L."/>
            <person name="Scheve S."/>
            <person name="Hinrichs C."/>
            <person name="Reinhardt R."/>
            <person name="Rabus R."/>
        </authorList>
    </citation>
    <scope>NUCLEOTIDE SEQUENCE</scope>
    <source>
        <strain evidence="1">5ac10</strain>
    </source>
</reference>
<dbReference type="AlphaFoldDB" id="A0A975BDQ3"/>
<evidence type="ECO:0000313" key="1">
    <source>
        <dbReference type="EMBL" id="QTA83438.1"/>
    </source>
</evidence>
<keyword evidence="2" id="KW-1185">Reference proteome</keyword>
<organism evidence="1 2">
    <name type="scientific">Desulfonema limicola</name>
    <dbReference type="NCBI Taxonomy" id="45656"/>
    <lineage>
        <taxon>Bacteria</taxon>
        <taxon>Pseudomonadati</taxon>
        <taxon>Thermodesulfobacteriota</taxon>
        <taxon>Desulfobacteria</taxon>
        <taxon>Desulfobacterales</taxon>
        <taxon>Desulfococcaceae</taxon>
        <taxon>Desulfonema</taxon>
    </lineage>
</organism>
<sequence>MNKGSGTEPGKNIKNHPLLPVPFLKVLQGSENQNVRFFFLPCRNQQENFYFHVLSLKNYYYPGNIVRNHIFVK</sequence>
<dbReference type="Proteomes" id="UP000663720">
    <property type="component" value="Chromosome"/>
</dbReference>
<proteinExistence type="predicted"/>
<dbReference type="KEGG" id="dli:dnl_58450"/>
<evidence type="ECO:0000313" key="2">
    <source>
        <dbReference type="Proteomes" id="UP000663720"/>
    </source>
</evidence>
<dbReference type="EMBL" id="CP061799">
    <property type="protein sequence ID" value="QTA83438.1"/>
    <property type="molecule type" value="Genomic_DNA"/>
</dbReference>